<name>A0A8X6WZT7_9ARAC</name>
<protein>
    <submittedName>
        <fullName evidence="1">Uncharacterized protein</fullName>
    </submittedName>
</protein>
<evidence type="ECO:0000313" key="2">
    <source>
        <dbReference type="Proteomes" id="UP000886998"/>
    </source>
</evidence>
<proteinExistence type="predicted"/>
<keyword evidence="2" id="KW-1185">Reference proteome</keyword>
<accession>A0A8X6WZT7</accession>
<reference evidence="1" key="1">
    <citation type="submission" date="2020-08" db="EMBL/GenBank/DDBJ databases">
        <title>Multicomponent nature underlies the extraordinary mechanical properties of spider dragline silk.</title>
        <authorList>
            <person name="Kono N."/>
            <person name="Nakamura H."/>
            <person name="Mori M."/>
            <person name="Yoshida Y."/>
            <person name="Ohtoshi R."/>
            <person name="Malay A.D."/>
            <person name="Moran D.A.P."/>
            <person name="Tomita M."/>
            <person name="Numata K."/>
            <person name="Arakawa K."/>
        </authorList>
    </citation>
    <scope>NUCLEOTIDE SEQUENCE</scope>
</reference>
<gene>
    <name evidence="1" type="ORF">TNIN_424981</name>
</gene>
<dbReference type="EMBL" id="BMAV01003558">
    <property type="protein sequence ID" value="GFY43251.1"/>
    <property type="molecule type" value="Genomic_DNA"/>
</dbReference>
<evidence type="ECO:0000313" key="1">
    <source>
        <dbReference type="EMBL" id="GFY43251.1"/>
    </source>
</evidence>
<comment type="caution">
    <text evidence="1">The sequence shown here is derived from an EMBL/GenBank/DDBJ whole genome shotgun (WGS) entry which is preliminary data.</text>
</comment>
<organism evidence="1 2">
    <name type="scientific">Trichonephila inaurata madagascariensis</name>
    <dbReference type="NCBI Taxonomy" id="2747483"/>
    <lineage>
        <taxon>Eukaryota</taxon>
        <taxon>Metazoa</taxon>
        <taxon>Ecdysozoa</taxon>
        <taxon>Arthropoda</taxon>
        <taxon>Chelicerata</taxon>
        <taxon>Arachnida</taxon>
        <taxon>Araneae</taxon>
        <taxon>Araneomorphae</taxon>
        <taxon>Entelegynae</taxon>
        <taxon>Araneoidea</taxon>
        <taxon>Nephilidae</taxon>
        <taxon>Trichonephila</taxon>
        <taxon>Trichonephila inaurata</taxon>
    </lineage>
</organism>
<sequence>MMSTDGLFECAIEENTIGLSLRSVFSSSKYSWDSFPYDNKSGNTNICVERLSESPENLDDIFDLVLRCADE</sequence>
<dbReference type="AlphaFoldDB" id="A0A8X6WZT7"/>
<dbReference type="Proteomes" id="UP000886998">
    <property type="component" value="Unassembled WGS sequence"/>
</dbReference>